<reference evidence="1 2" key="1">
    <citation type="submission" date="2018-03" db="EMBL/GenBank/DDBJ databases">
        <title>Diversity of phytobeneficial traits revealed by whole-genome analysis of worldwide-isolated phenazine-producing Pseudomonas spp.</title>
        <authorList>
            <person name="Biessy A."/>
            <person name="Novinscak A."/>
            <person name="Blom J."/>
            <person name="Leger G."/>
            <person name="Thomashow L.S."/>
            <person name="Cazorla F.M."/>
            <person name="Josic D."/>
            <person name="Filion M."/>
        </authorList>
    </citation>
    <scope>NUCLEOTIDE SEQUENCE [LARGE SCALE GENOMIC DNA]</scope>
    <source>
        <strain evidence="1 2">B25</strain>
    </source>
</reference>
<organism evidence="1 2">
    <name type="scientific">Pseudomonas chlororaphis</name>
    <dbReference type="NCBI Taxonomy" id="587753"/>
    <lineage>
        <taxon>Bacteria</taxon>
        <taxon>Pseudomonadati</taxon>
        <taxon>Pseudomonadota</taxon>
        <taxon>Gammaproteobacteria</taxon>
        <taxon>Pseudomonadales</taxon>
        <taxon>Pseudomonadaceae</taxon>
        <taxon>Pseudomonas</taxon>
    </lineage>
</organism>
<accession>A0A3G7TVS5</accession>
<sequence length="240" mass="27114">MGRPATVITLSETEKAELLRRIKLRKGAQDARLRAEIILACTAGESGNDIALRLSTSKDVVSRWRQRFSKLGLLGLNDEPRSGRPRTISDEQVQQVVNQVLQGKPDDSSHWSTRRMSRETGLSPARIMRIWHAFRIKPHLEKTFKLSMDPLFVDKVHDIVGLYLNPPERALVLCVDEKSQIQALNRTQPGLPLSPGNPATRTHDYKRHGTTSLFAALDVATGEVIGRLKRQHRSTEFRSR</sequence>
<dbReference type="InterPro" id="IPR009057">
    <property type="entry name" value="Homeodomain-like_sf"/>
</dbReference>
<evidence type="ECO:0000313" key="2">
    <source>
        <dbReference type="Proteomes" id="UP000268048"/>
    </source>
</evidence>
<dbReference type="InterPro" id="IPR047655">
    <property type="entry name" value="Transpos_IS630-like"/>
</dbReference>
<dbReference type="NCBIfam" id="NF033545">
    <property type="entry name" value="transpos_IS630"/>
    <property type="match status" value="1"/>
</dbReference>
<dbReference type="AlphaFoldDB" id="A0A3G7TVS5"/>
<protein>
    <submittedName>
        <fullName evidence="1">Mobile element protein</fullName>
    </submittedName>
</protein>
<dbReference type="Pfam" id="PF13565">
    <property type="entry name" value="HTH_32"/>
    <property type="match status" value="1"/>
</dbReference>
<dbReference type="Proteomes" id="UP000268048">
    <property type="component" value="Chromosome"/>
</dbReference>
<evidence type="ECO:0000313" key="1">
    <source>
        <dbReference type="EMBL" id="AZE50376.1"/>
    </source>
</evidence>
<name>A0A3G7TVS5_9PSED</name>
<proteinExistence type="predicted"/>
<dbReference type="SUPFAM" id="SSF46689">
    <property type="entry name" value="Homeodomain-like"/>
    <property type="match status" value="1"/>
</dbReference>
<dbReference type="EMBL" id="CP027753">
    <property type="protein sequence ID" value="AZE50376.1"/>
    <property type="molecule type" value="Genomic_DNA"/>
</dbReference>
<gene>
    <name evidence="1" type="ORF">C4K04_4721</name>
</gene>